<feature type="compositionally biased region" description="Polar residues" evidence="1">
    <location>
        <begin position="81"/>
        <end position="99"/>
    </location>
</feature>
<feature type="domain" description="MAM" evidence="2">
    <location>
        <begin position="57"/>
        <end position="198"/>
    </location>
</feature>
<reference evidence="3" key="2">
    <citation type="submission" date="2025-09" db="UniProtKB">
        <authorList>
            <consortium name="Ensembl"/>
        </authorList>
    </citation>
    <scope>IDENTIFICATION</scope>
</reference>
<name>A0A3B4UGP8_SERDU</name>
<dbReference type="CDD" id="cd06263">
    <property type="entry name" value="MAM"/>
    <property type="match status" value="2"/>
</dbReference>
<dbReference type="OMA" id="TMCSWSN"/>
<dbReference type="GO" id="GO:0016020">
    <property type="term" value="C:membrane"/>
    <property type="evidence" value="ECO:0007669"/>
    <property type="project" value="InterPro"/>
</dbReference>
<feature type="domain" description="MAM" evidence="2">
    <location>
        <begin position="200"/>
        <end position="336"/>
    </location>
</feature>
<dbReference type="Gene3D" id="2.60.120.200">
    <property type="match status" value="4"/>
</dbReference>
<dbReference type="PANTHER" id="PTHR23282:SF148">
    <property type="entry name" value="MAM DOMAIN-CONTAINING PROTEIN"/>
    <property type="match status" value="1"/>
</dbReference>
<dbReference type="InterPro" id="IPR000998">
    <property type="entry name" value="MAM_dom"/>
</dbReference>
<dbReference type="InterPro" id="IPR013320">
    <property type="entry name" value="ConA-like_dom_sf"/>
</dbReference>
<evidence type="ECO:0000259" key="2">
    <source>
        <dbReference type="PROSITE" id="PS50060"/>
    </source>
</evidence>
<dbReference type="Proteomes" id="UP000261420">
    <property type="component" value="Unplaced"/>
</dbReference>
<evidence type="ECO:0000256" key="1">
    <source>
        <dbReference type="SAM" id="MobiDB-lite"/>
    </source>
</evidence>
<sequence>MFGATVGSLRILLWQKSRNQGDEWLLVQSHVTLQKVHQVVLEATVGGEAGDIAIDDILCDFEEGSCNWQQQTTDDFDWVRQSGSTHNPSTGPDSDHTTNTPAGHYYYKGACVQLWYHMYGKGMGTLNVYQQSEDGKETLIFSQTGDQGLLWRFGQASLLPRVQPYRFQIVVEGVKAGPTQEGDMAFDDVQLSDAQCPPPGFCDFERNMCSWSNLGGRVDQGDWLRGTGASPNPNTGPSVDHTTNSTHHYLYVDSLVGEWGDMSFLISDVFQRSTRGHCLTFWYHMYGSHVGTLRVYINDKMHAGGNEEGILKWIESGNRGDKWQMASLSVKHKEAF</sequence>
<feature type="region of interest" description="Disordered" evidence="1">
    <location>
        <begin position="78"/>
        <end position="99"/>
    </location>
</feature>
<dbReference type="GeneTree" id="ENSGT00940000164732"/>
<protein>
    <submittedName>
        <fullName evidence="3">Si:ch211-106h4.4</fullName>
    </submittedName>
</protein>
<feature type="domain" description="MAM" evidence="2">
    <location>
        <begin position="1"/>
        <end position="68"/>
    </location>
</feature>
<evidence type="ECO:0000313" key="4">
    <source>
        <dbReference type="Proteomes" id="UP000261420"/>
    </source>
</evidence>
<evidence type="ECO:0000313" key="3">
    <source>
        <dbReference type="Ensembl" id="ENSSDUP00000017383.1"/>
    </source>
</evidence>
<dbReference type="PROSITE" id="PS50060">
    <property type="entry name" value="MAM_2"/>
    <property type="match status" value="3"/>
</dbReference>
<reference evidence="3" key="1">
    <citation type="submission" date="2025-08" db="UniProtKB">
        <authorList>
            <consortium name="Ensembl"/>
        </authorList>
    </citation>
    <scope>IDENTIFICATION</scope>
</reference>
<dbReference type="SMART" id="SM00137">
    <property type="entry name" value="MAM"/>
    <property type="match status" value="2"/>
</dbReference>
<dbReference type="PANTHER" id="PTHR23282">
    <property type="entry name" value="APICAL ENDOSOMAL GLYCOPROTEIN PRECURSOR"/>
    <property type="match status" value="1"/>
</dbReference>
<dbReference type="Pfam" id="PF00629">
    <property type="entry name" value="MAM"/>
    <property type="match status" value="3"/>
</dbReference>
<dbReference type="SUPFAM" id="SSF49899">
    <property type="entry name" value="Concanavalin A-like lectins/glucanases"/>
    <property type="match status" value="3"/>
</dbReference>
<organism evidence="3 4">
    <name type="scientific">Seriola dumerili</name>
    <name type="common">Greater amberjack</name>
    <name type="synonym">Caranx dumerili</name>
    <dbReference type="NCBI Taxonomy" id="41447"/>
    <lineage>
        <taxon>Eukaryota</taxon>
        <taxon>Metazoa</taxon>
        <taxon>Chordata</taxon>
        <taxon>Craniata</taxon>
        <taxon>Vertebrata</taxon>
        <taxon>Euteleostomi</taxon>
        <taxon>Actinopterygii</taxon>
        <taxon>Neopterygii</taxon>
        <taxon>Teleostei</taxon>
        <taxon>Neoteleostei</taxon>
        <taxon>Acanthomorphata</taxon>
        <taxon>Carangaria</taxon>
        <taxon>Carangiformes</taxon>
        <taxon>Carangidae</taxon>
        <taxon>Seriola</taxon>
    </lineage>
</organism>
<dbReference type="AlphaFoldDB" id="A0A3B4UGP8"/>
<dbReference type="Ensembl" id="ENSSDUT00000017701.1">
    <property type="protein sequence ID" value="ENSSDUP00000017383.1"/>
    <property type="gene ID" value="ENSSDUG00000012690.1"/>
</dbReference>
<accession>A0A3B4UGP8</accession>
<proteinExistence type="predicted"/>
<dbReference type="InterPro" id="IPR051560">
    <property type="entry name" value="MAM_domain-containing"/>
</dbReference>
<keyword evidence="4" id="KW-1185">Reference proteome</keyword>